<comment type="caution">
    <text evidence="7">The sequence shown here is derived from an EMBL/GenBank/DDBJ whole genome shotgun (WGS) entry which is preliminary data.</text>
</comment>
<dbReference type="RefSeq" id="WP_113921548.1">
    <property type="nucleotide sequence ID" value="NZ_QNRX01000019.1"/>
</dbReference>
<dbReference type="PROSITE" id="PS51935">
    <property type="entry name" value="NLPC_P60"/>
    <property type="match status" value="1"/>
</dbReference>
<dbReference type="PANTHER" id="PTHR47053:SF5">
    <property type="entry name" value="BIFUNCTIONAL MURAMIDASE_DL-ENDOPEPTIDASE CWLT"/>
    <property type="match status" value="1"/>
</dbReference>
<evidence type="ECO:0000256" key="2">
    <source>
        <dbReference type="ARBA" id="ARBA00022670"/>
    </source>
</evidence>
<dbReference type="Proteomes" id="UP000253490">
    <property type="component" value="Unassembled WGS sequence"/>
</dbReference>
<dbReference type="SUPFAM" id="SSF53955">
    <property type="entry name" value="Lysozyme-like"/>
    <property type="match status" value="1"/>
</dbReference>
<evidence type="ECO:0000313" key="7">
    <source>
        <dbReference type="EMBL" id="RBP59335.1"/>
    </source>
</evidence>
<dbReference type="InterPro" id="IPR023346">
    <property type="entry name" value="Lysozyme-like_dom_sf"/>
</dbReference>
<feature type="transmembrane region" description="Helical" evidence="5">
    <location>
        <begin position="21"/>
        <end position="44"/>
    </location>
</feature>
<keyword evidence="5" id="KW-1133">Transmembrane helix</keyword>
<dbReference type="Pfam" id="PF00877">
    <property type="entry name" value="NLPC_P60"/>
    <property type="match status" value="1"/>
</dbReference>
<gene>
    <name evidence="7" type="ORF">DES36_11960</name>
</gene>
<keyword evidence="5" id="KW-0812">Transmembrane</keyword>
<dbReference type="GO" id="GO:0006508">
    <property type="term" value="P:proteolysis"/>
    <property type="evidence" value="ECO:0007669"/>
    <property type="project" value="UniProtKB-KW"/>
</dbReference>
<evidence type="ECO:0000313" key="8">
    <source>
        <dbReference type="Proteomes" id="UP000253490"/>
    </source>
</evidence>
<keyword evidence="3" id="KW-0378">Hydrolase</keyword>
<keyword evidence="5" id="KW-0472">Membrane</keyword>
<evidence type="ECO:0000256" key="4">
    <source>
        <dbReference type="ARBA" id="ARBA00022807"/>
    </source>
</evidence>
<feature type="domain" description="NlpC/P60" evidence="6">
    <location>
        <begin position="239"/>
        <end position="363"/>
    </location>
</feature>
<dbReference type="AlphaFoldDB" id="A0A366I179"/>
<dbReference type="InterPro" id="IPR051202">
    <property type="entry name" value="Peptidase_C40"/>
</dbReference>
<dbReference type="Gene3D" id="3.90.1720.10">
    <property type="entry name" value="endopeptidase domain like (from Nostoc punctiforme)"/>
    <property type="match status" value="1"/>
</dbReference>
<dbReference type="OrthoDB" id="9812962at2"/>
<dbReference type="SUPFAM" id="SSF54001">
    <property type="entry name" value="Cysteine proteinases"/>
    <property type="match status" value="1"/>
</dbReference>
<evidence type="ECO:0000256" key="3">
    <source>
        <dbReference type="ARBA" id="ARBA00022801"/>
    </source>
</evidence>
<dbReference type="Gene3D" id="1.10.530.10">
    <property type="match status" value="1"/>
</dbReference>
<dbReference type="PANTHER" id="PTHR47053">
    <property type="entry name" value="MUREIN DD-ENDOPEPTIDASE MEPH-RELATED"/>
    <property type="match status" value="1"/>
</dbReference>
<comment type="similarity">
    <text evidence="1">Belongs to the peptidase C40 family.</text>
</comment>
<sequence>MQNNIAVDSIRRYKKFKKLKIFLGLQTLIIVFAFLMFLLFIGMLSSASKNKTSGAIANINLSETTLQWQDEVIREAQKQGVPELVPYIMAIIEVESKGTGTADIMQSSESAGLGRNGFDNPLDSIEQGIKYLKSAMTLALSSGCTDVWGTIQSYNFGTSYVSYLGSKGANHSIEVAEDYSKKVVAPSLGNHTGAIYSYVNAVSQSYGKTYLYRNGGNFFYADLVRQYVILGSTDIPMGNEIFQSVMEEALKYEGNPYVWGGDTASVGFDCSGLTQWVYRTAGISLPRTAKQQWGATVEVSLKDAQPGDLIFFKGTYGGPHHISHVGIYIDETRMYDSNNGGIGYHYWTSNYWASHFDSIRRIVK</sequence>
<evidence type="ECO:0000259" key="6">
    <source>
        <dbReference type="PROSITE" id="PS51935"/>
    </source>
</evidence>
<dbReference type="Pfam" id="PF13702">
    <property type="entry name" value="Lysozyme_like"/>
    <property type="match status" value="1"/>
</dbReference>
<proteinExistence type="inferred from homology"/>
<protein>
    <submittedName>
        <fullName evidence="7">NlpC/P60 family protein</fullName>
    </submittedName>
</protein>
<dbReference type="InterPro" id="IPR000064">
    <property type="entry name" value="NLP_P60_dom"/>
</dbReference>
<keyword evidence="2" id="KW-0645">Protease</keyword>
<dbReference type="EMBL" id="QNRX01000019">
    <property type="protein sequence ID" value="RBP59335.1"/>
    <property type="molecule type" value="Genomic_DNA"/>
</dbReference>
<keyword evidence="8" id="KW-1185">Reference proteome</keyword>
<keyword evidence="4" id="KW-0788">Thiol protease</keyword>
<dbReference type="InterPro" id="IPR038765">
    <property type="entry name" value="Papain-like_cys_pep_sf"/>
</dbReference>
<dbReference type="GO" id="GO:0008234">
    <property type="term" value="F:cysteine-type peptidase activity"/>
    <property type="evidence" value="ECO:0007669"/>
    <property type="project" value="UniProtKB-KW"/>
</dbReference>
<accession>A0A366I179</accession>
<reference evidence="7 8" key="1">
    <citation type="submission" date="2018-06" db="EMBL/GenBank/DDBJ databases">
        <title>Genomic Encyclopedia of Type Strains, Phase IV (KMG-IV): sequencing the most valuable type-strain genomes for metagenomic binning, comparative biology and taxonomic classification.</title>
        <authorList>
            <person name="Goeker M."/>
        </authorList>
    </citation>
    <scope>NUCLEOTIDE SEQUENCE [LARGE SCALE GENOMIC DNA]</scope>
    <source>
        <strain evidence="7 8">DSM 22112</strain>
    </source>
</reference>
<name>A0A366I179_9FIRM</name>
<evidence type="ECO:0000256" key="1">
    <source>
        <dbReference type="ARBA" id="ARBA00007074"/>
    </source>
</evidence>
<organism evidence="7 8">
    <name type="scientific">Alkalibaculum bacchi</name>
    <dbReference type="NCBI Taxonomy" id="645887"/>
    <lineage>
        <taxon>Bacteria</taxon>
        <taxon>Bacillati</taxon>
        <taxon>Bacillota</taxon>
        <taxon>Clostridia</taxon>
        <taxon>Eubacteriales</taxon>
        <taxon>Eubacteriaceae</taxon>
        <taxon>Alkalibaculum</taxon>
    </lineage>
</organism>
<dbReference type="InterPro" id="IPR047194">
    <property type="entry name" value="CwlT-like_lysozyme"/>
</dbReference>
<evidence type="ECO:0000256" key="5">
    <source>
        <dbReference type="SAM" id="Phobius"/>
    </source>
</evidence>
<dbReference type="CDD" id="cd16891">
    <property type="entry name" value="CwlT-like"/>
    <property type="match status" value="1"/>
</dbReference>